<keyword evidence="1" id="KW-1133">Transmembrane helix</keyword>
<keyword evidence="4" id="KW-1185">Reference proteome</keyword>
<feature type="transmembrane region" description="Helical" evidence="1">
    <location>
        <begin position="151"/>
        <end position="174"/>
    </location>
</feature>
<protein>
    <submittedName>
        <fullName evidence="3">YedE-related selenium metabolism membrane protein</fullName>
    </submittedName>
</protein>
<feature type="transmembrane region" description="Helical" evidence="1">
    <location>
        <begin position="297"/>
        <end position="318"/>
    </location>
</feature>
<dbReference type="EMBL" id="LIWG01000003">
    <property type="protein sequence ID" value="MBE3607838.1"/>
    <property type="molecule type" value="Genomic_DNA"/>
</dbReference>
<dbReference type="InterPro" id="IPR026366">
    <property type="entry name" value="Seleno_YedE"/>
</dbReference>
<keyword evidence="1" id="KW-0812">Transmembrane</keyword>
<evidence type="ECO:0000313" key="3">
    <source>
        <dbReference type="EMBL" id="MBE3607838.1"/>
    </source>
</evidence>
<keyword evidence="1" id="KW-0472">Membrane</keyword>
<feature type="transmembrane region" description="Helical" evidence="1">
    <location>
        <begin position="55"/>
        <end position="75"/>
    </location>
</feature>
<evidence type="ECO:0000313" key="4">
    <source>
        <dbReference type="Proteomes" id="UP000650616"/>
    </source>
</evidence>
<sequence length="353" mass="37248">MNNFKWYIVAGAALGALGSLLVYLGNPGNMGVCAACFLRDTTGALGFHNVATLQYLRPEIIGLIFGGFLASVFWTKEFTPTTGSSPFTRFFLGVFAMIGCLVFLGCPWRAFLRLGGGDMSAIAGFLGIAVGVSAGIFFKKRGYALNKGVKIQAAIGILPVIMAVILLLALIFGLKVGNGAIFTSEKGPGAMHASILVSLVASVIIGIFMQKSKFCSVGAFSKAFRGDFSMFSGIISIIIFATIANIIFGQYKFGFEGQPIAHNQYIWNFLGMMLAGLCFSLSEGCPGKHLVQMGTGNLSSVIFVIGMMAGAAFAHNFILASSPKGITDAAPYALLIGFAFAVYVGVFNKKVTA</sequence>
<dbReference type="InterPro" id="IPR007272">
    <property type="entry name" value="Sulf_transp_TsuA/YedE"/>
</dbReference>
<dbReference type="RefSeq" id="WP_170015845.1">
    <property type="nucleotide sequence ID" value="NZ_CP012545.1"/>
</dbReference>
<dbReference type="NCBIfam" id="TIGR04112">
    <property type="entry name" value="seleno_YedE"/>
    <property type="match status" value="1"/>
</dbReference>
<dbReference type="Pfam" id="PF04143">
    <property type="entry name" value="Sulf_transp"/>
    <property type="match status" value="1"/>
</dbReference>
<feature type="transmembrane region" description="Helical" evidence="1">
    <location>
        <begin position="330"/>
        <end position="347"/>
    </location>
</feature>
<dbReference type="Proteomes" id="UP001318760">
    <property type="component" value="Unassembled WGS sequence"/>
</dbReference>
<accession>A0AAW3ZUB5</accession>
<evidence type="ECO:0000313" key="5">
    <source>
        <dbReference type="Proteomes" id="UP001318760"/>
    </source>
</evidence>
<feature type="transmembrane region" description="Helical" evidence="1">
    <location>
        <begin position="189"/>
        <end position="209"/>
    </location>
</feature>
<feature type="transmembrane region" description="Helical" evidence="1">
    <location>
        <begin position="122"/>
        <end position="139"/>
    </location>
</feature>
<dbReference type="Proteomes" id="UP000650616">
    <property type="component" value="Unassembled WGS sequence"/>
</dbReference>
<gene>
    <name evidence="2" type="ORF">CCAL12919_03845</name>
    <name evidence="3" type="ORF">CCAL9337_03720</name>
</gene>
<reference evidence="2 5" key="2">
    <citation type="submission" date="2020-10" db="EMBL/GenBank/DDBJ databases">
        <title>Campylobacter californiensis sp. nov. isolated from cattle and feral swine in California.</title>
        <authorList>
            <person name="Miller W.G."/>
        </authorList>
    </citation>
    <scope>NUCLEOTIDE SEQUENCE [LARGE SCALE GENOMIC DNA]</scope>
    <source>
        <strain evidence="2 5">RM12919</strain>
    </source>
</reference>
<feature type="transmembrane region" description="Helical" evidence="1">
    <location>
        <begin position="230"/>
        <end position="253"/>
    </location>
</feature>
<reference evidence="3 4" key="1">
    <citation type="submission" date="2015-08" db="EMBL/GenBank/DDBJ databases">
        <title>Comparative genomics of the Campylobacter concisus group.</title>
        <authorList>
            <person name="Yee E."/>
            <person name="Chapman M.H."/>
            <person name="Huynh S."/>
            <person name="Bono J.L."/>
            <person name="On S.L."/>
            <person name="St Leger J."/>
            <person name="Foster G."/>
            <person name="Parker C.T."/>
            <person name="Miller W.G."/>
        </authorList>
    </citation>
    <scope>NUCLEOTIDE SEQUENCE [LARGE SCALE GENOMIC DNA]</scope>
    <source>
        <strain evidence="3 4">RM9337</strain>
    </source>
</reference>
<comment type="caution">
    <text evidence="3">The sequence shown here is derived from an EMBL/GenBank/DDBJ whole genome shotgun (WGS) entry which is preliminary data.</text>
</comment>
<dbReference type="EMBL" id="JADBHS010000005">
    <property type="protein sequence ID" value="MBE2986267.1"/>
    <property type="molecule type" value="Genomic_DNA"/>
</dbReference>
<organism evidence="3 4">
    <name type="scientific">Campylobacter californiensis</name>
    <dbReference type="NCBI Taxonomy" id="1032243"/>
    <lineage>
        <taxon>Bacteria</taxon>
        <taxon>Pseudomonadati</taxon>
        <taxon>Campylobacterota</taxon>
        <taxon>Epsilonproteobacteria</taxon>
        <taxon>Campylobacterales</taxon>
        <taxon>Campylobacteraceae</taxon>
        <taxon>Campylobacter</taxon>
    </lineage>
</organism>
<feature type="transmembrane region" description="Helical" evidence="1">
    <location>
        <begin position="87"/>
        <end position="110"/>
    </location>
</feature>
<feature type="transmembrane region" description="Helical" evidence="1">
    <location>
        <begin position="7"/>
        <end position="25"/>
    </location>
</feature>
<name>A0AAW3ZUB5_9BACT</name>
<proteinExistence type="predicted"/>
<evidence type="ECO:0000313" key="2">
    <source>
        <dbReference type="EMBL" id="MBE2986267.1"/>
    </source>
</evidence>
<feature type="transmembrane region" description="Helical" evidence="1">
    <location>
        <begin position="265"/>
        <end position="285"/>
    </location>
</feature>
<evidence type="ECO:0000256" key="1">
    <source>
        <dbReference type="SAM" id="Phobius"/>
    </source>
</evidence>
<dbReference type="AlphaFoldDB" id="A0AAW3ZUB5"/>